<organism evidence="3 4">
    <name type="scientific">Primorskyibacter flagellatus</name>
    <dbReference type="NCBI Taxonomy" id="1387277"/>
    <lineage>
        <taxon>Bacteria</taxon>
        <taxon>Pseudomonadati</taxon>
        <taxon>Pseudomonadota</taxon>
        <taxon>Alphaproteobacteria</taxon>
        <taxon>Rhodobacterales</taxon>
        <taxon>Roseobacteraceae</taxon>
        <taxon>Primorskyibacter</taxon>
    </lineage>
</organism>
<protein>
    <submittedName>
        <fullName evidence="3">O-succinylbenzoic acid--CoA ligase</fullName>
    </submittedName>
</protein>
<dbReference type="AlphaFoldDB" id="A0A917AFH3"/>
<evidence type="ECO:0000259" key="1">
    <source>
        <dbReference type="Pfam" id="PF00501"/>
    </source>
</evidence>
<gene>
    <name evidence="3" type="ORF">GCM10011360_37850</name>
</gene>
<dbReference type="PANTHER" id="PTHR43767:SF1">
    <property type="entry name" value="NONRIBOSOMAL PEPTIDE SYNTHASE PES1 (EUROFUNG)-RELATED"/>
    <property type="match status" value="1"/>
</dbReference>
<dbReference type="Pfam" id="PF13193">
    <property type="entry name" value="AMP-binding_C"/>
    <property type="match status" value="1"/>
</dbReference>
<reference evidence="4" key="1">
    <citation type="journal article" date="2019" name="Int. J. Syst. Evol. Microbiol.">
        <title>The Global Catalogue of Microorganisms (GCM) 10K type strain sequencing project: providing services to taxonomists for standard genome sequencing and annotation.</title>
        <authorList>
            <consortium name="The Broad Institute Genomics Platform"/>
            <consortium name="The Broad Institute Genome Sequencing Center for Infectious Disease"/>
            <person name="Wu L."/>
            <person name="Ma J."/>
        </authorList>
    </citation>
    <scope>NUCLEOTIDE SEQUENCE [LARGE SCALE GENOMIC DNA]</scope>
    <source>
        <strain evidence="4">CGMCC 1.12664</strain>
    </source>
</reference>
<dbReference type="Pfam" id="PF00501">
    <property type="entry name" value="AMP-binding"/>
    <property type="match status" value="1"/>
</dbReference>
<keyword evidence="3" id="KW-0436">Ligase</keyword>
<dbReference type="EMBL" id="BMFJ01000002">
    <property type="protein sequence ID" value="GGE47047.1"/>
    <property type="molecule type" value="Genomic_DNA"/>
</dbReference>
<dbReference type="PANTHER" id="PTHR43767">
    <property type="entry name" value="LONG-CHAIN-FATTY-ACID--COA LIGASE"/>
    <property type="match status" value="1"/>
</dbReference>
<name>A0A917AFH3_9RHOB</name>
<dbReference type="RefSeq" id="WP_188479379.1">
    <property type="nucleotide sequence ID" value="NZ_BMFJ01000002.1"/>
</dbReference>
<dbReference type="SUPFAM" id="SSF56801">
    <property type="entry name" value="Acetyl-CoA synthetase-like"/>
    <property type="match status" value="1"/>
</dbReference>
<dbReference type="GO" id="GO:0016878">
    <property type="term" value="F:acid-thiol ligase activity"/>
    <property type="evidence" value="ECO:0007669"/>
    <property type="project" value="UniProtKB-ARBA"/>
</dbReference>
<sequence length="532" mass="56710">MTAVTSPALRSETRFGTRRMACFHPRRPTLDAMIRAAVDAGPDHTALVCGDTRLSFAALDRAISACAAALIGHGLSRGDRVAILLENTPEFMIATLGAIRAGCVAVPMNVRQAPRETAYILSQCGAAVLVCEATNATPVPAPVDMPGIRLTLTAKDGGFARFCDAADPDTVFPETAEEDCVCLLYTSGTTGRPKGARLTNLGMVHSTMGFHTTFSLTEKDVAILAVPGSHVTGLLAILFTMVTCGGTSVLMNRFTAREFLQLAEREGMSYTLMVPAMYNLCLLDPDLRGFDLTRWRIAGFGGAPMPPSSIAKMAEVLPGAALCNAYGATETTSPASILPPGLFRDHPRSVGLPLPYADIRVVGEGDRPQPPGEVGEILIGGPMVVAGYWDNPEADAKEFDAEGRWRSGDLGYYDAEGFLHVVDRRKDIVNRGGYKIYCIEVESILQQFDGVLEAAVVAAPDPVLGEKVVAFIHTAGATIDLEALRAHARANLSSYKVLDRVILSDDPLPRNANGKIVKADLRDRLPADAATA</sequence>
<dbReference type="InterPro" id="IPR025110">
    <property type="entry name" value="AMP-bd_C"/>
</dbReference>
<dbReference type="InterPro" id="IPR042099">
    <property type="entry name" value="ANL_N_sf"/>
</dbReference>
<dbReference type="InterPro" id="IPR020845">
    <property type="entry name" value="AMP-binding_CS"/>
</dbReference>
<evidence type="ECO:0000259" key="2">
    <source>
        <dbReference type="Pfam" id="PF13193"/>
    </source>
</evidence>
<feature type="domain" description="AMP-binding enzyme C-terminal" evidence="2">
    <location>
        <begin position="440"/>
        <end position="515"/>
    </location>
</feature>
<evidence type="ECO:0000313" key="4">
    <source>
        <dbReference type="Proteomes" id="UP000612855"/>
    </source>
</evidence>
<dbReference type="InterPro" id="IPR050237">
    <property type="entry name" value="ATP-dep_AMP-bd_enzyme"/>
</dbReference>
<dbReference type="Gene3D" id="3.30.300.30">
    <property type="match status" value="1"/>
</dbReference>
<evidence type="ECO:0000313" key="3">
    <source>
        <dbReference type="EMBL" id="GGE47047.1"/>
    </source>
</evidence>
<proteinExistence type="predicted"/>
<accession>A0A917AFH3</accession>
<comment type="caution">
    <text evidence="3">The sequence shown here is derived from an EMBL/GenBank/DDBJ whole genome shotgun (WGS) entry which is preliminary data.</text>
</comment>
<keyword evidence="4" id="KW-1185">Reference proteome</keyword>
<dbReference type="Gene3D" id="3.40.50.12780">
    <property type="entry name" value="N-terminal domain of ligase-like"/>
    <property type="match status" value="1"/>
</dbReference>
<dbReference type="Proteomes" id="UP000612855">
    <property type="component" value="Unassembled WGS sequence"/>
</dbReference>
<dbReference type="InterPro" id="IPR045851">
    <property type="entry name" value="AMP-bd_C_sf"/>
</dbReference>
<dbReference type="PROSITE" id="PS00455">
    <property type="entry name" value="AMP_BINDING"/>
    <property type="match status" value="1"/>
</dbReference>
<dbReference type="InterPro" id="IPR000873">
    <property type="entry name" value="AMP-dep_synth/lig_dom"/>
</dbReference>
<feature type="domain" description="AMP-dependent synthetase/ligase" evidence="1">
    <location>
        <begin position="36"/>
        <end position="389"/>
    </location>
</feature>